<dbReference type="SUPFAM" id="SSF63817">
    <property type="entry name" value="Sortase"/>
    <property type="match status" value="1"/>
</dbReference>
<name>A0ABP4WPV3_9MICO</name>
<keyword evidence="3" id="KW-1133">Transmembrane helix</keyword>
<protein>
    <submittedName>
        <fullName evidence="4">Sortase</fullName>
    </submittedName>
</protein>
<feature type="compositionally biased region" description="Basic and acidic residues" evidence="2">
    <location>
        <begin position="1"/>
        <end position="12"/>
    </location>
</feature>
<organism evidence="4 5">
    <name type="scientific">Agromyces humatus</name>
    <dbReference type="NCBI Taxonomy" id="279573"/>
    <lineage>
        <taxon>Bacteria</taxon>
        <taxon>Bacillati</taxon>
        <taxon>Actinomycetota</taxon>
        <taxon>Actinomycetes</taxon>
        <taxon>Micrococcales</taxon>
        <taxon>Microbacteriaceae</taxon>
        <taxon>Agromyces</taxon>
    </lineage>
</organism>
<evidence type="ECO:0000256" key="3">
    <source>
        <dbReference type="SAM" id="Phobius"/>
    </source>
</evidence>
<evidence type="ECO:0000313" key="5">
    <source>
        <dbReference type="Proteomes" id="UP001500506"/>
    </source>
</evidence>
<feature type="region of interest" description="Disordered" evidence="2">
    <location>
        <begin position="1"/>
        <end position="44"/>
    </location>
</feature>
<dbReference type="InterPro" id="IPR023365">
    <property type="entry name" value="Sortase_dom-sf"/>
</dbReference>
<keyword evidence="1" id="KW-0378">Hydrolase</keyword>
<dbReference type="Proteomes" id="UP001500506">
    <property type="component" value="Unassembled WGS sequence"/>
</dbReference>
<feature type="transmembrane region" description="Helical" evidence="3">
    <location>
        <begin position="272"/>
        <end position="293"/>
    </location>
</feature>
<dbReference type="Gene3D" id="2.40.260.10">
    <property type="entry name" value="Sortase"/>
    <property type="match status" value="1"/>
</dbReference>
<reference evidence="5" key="1">
    <citation type="journal article" date="2019" name="Int. J. Syst. Evol. Microbiol.">
        <title>The Global Catalogue of Microorganisms (GCM) 10K type strain sequencing project: providing services to taxonomists for standard genome sequencing and annotation.</title>
        <authorList>
            <consortium name="The Broad Institute Genomics Platform"/>
            <consortium name="The Broad Institute Genome Sequencing Center for Infectious Disease"/>
            <person name="Wu L."/>
            <person name="Ma J."/>
        </authorList>
    </citation>
    <scope>NUCLEOTIDE SEQUENCE [LARGE SCALE GENOMIC DNA]</scope>
    <source>
        <strain evidence="5">JCM 14319</strain>
    </source>
</reference>
<keyword evidence="3" id="KW-0812">Transmembrane</keyword>
<evidence type="ECO:0000256" key="1">
    <source>
        <dbReference type="ARBA" id="ARBA00022801"/>
    </source>
</evidence>
<dbReference type="RefSeq" id="WP_232498960.1">
    <property type="nucleotide sequence ID" value="NZ_BAAANH010000003.1"/>
</dbReference>
<dbReference type="InterPro" id="IPR005754">
    <property type="entry name" value="Sortase"/>
</dbReference>
<accession>A0ABP4WPV3</accession>
<dbReference type="Pfam" id="PF04203">
    <property type="entry name" value="Sortase"/>
    <property type="match status" value="1"/>
</dbReference>
<dbReference type="InterPro" id="IPR042003">
    <property type="entry name" value="Sortase_E"/>
</dbReference>
<dbReference type="CDD" id="cd05830">
    <property type="entry name" value="Sortase_E"/>
    <property type="match status" value="1"/>
</dbReference>
<keyword evidence="3" id="KW-0472">Membrane</keyword>
<keyword evidence="5" id="KW-1185">Reference proteome</keyword>
<comment type="caution">
    <text evidence="4">The sequence shown here is derived from an EMBL/GenBank/DDBJ whole genome shotgun (WGS) entry which is preliminary data.</text>
</comment>
<feature type="transmembrane region" description="Helical" evidence="3">
    <location>
        <begin position="305"/>
        <end position="324"/>
    </location>
</feature>
<dbReference type="EMBL" id="BAAANH010000003">
    <property type="protein sequence ID" value="GAA1757865.1"/>
    <property type="molecule type" value="Genomic_DNA"/>
</dbReference>
<feature type="transmembrane region" description="Helical" evidence="3">
    <location>
        <begin position="53"/>
        <end position="75"/>
    </location>
</feature>
<proteinExistence type="predicted"/>
<evidence type="ECO:0000256" key="2">
    <source>
        <dbReference type="SAM" id="MobiDB-lite"/>
    </source>
</evidence>
<evidence type="ECO:0000313" key="4">
    <source>
        <dbReference type="EMBL" id="GAA1757865.1"/>
    </source>
</evidence>
<sequence>MTLLEDYDHTDVVGDATAVRAKRPPKPPKPPKPPRRMPKPERPPVLLTPREQFIRGALIVCSALLLALVLNVMVIGQVRHLVTQQQLTDTFREQLEEGVAPVTEGDVHDVLLPDGAPVALLEIPNLGIREVIVEGTDSATTQLGPGHRRDTALPGQAGVSVILGRAAAYGGPFARIQELAPGDEFSVITGQGEHEFEVIGLRYAGDPAPPRLKPGESRVILTTARGAPFSPSGIARVDARLTSEAQPTGTRLTNFATLPESDRELRGDTSMVWALVFALQFLVLVEVGAVWAYRNVGARRTWIVFVPLTLLAALWVSGEIVRLLPNLL</sequence>
<gene>
    <name evidence="4" type="ORF">GCM10009747_15700</name>
</gene>